<reference evidence="2" key="1">
    <citation type="submission" date="2017-02" db="UniProtKB">
        <authorList>
            <consortium name="WormBaseParasite"/>
        </authorList>
    </citation>
    <scope>IDENTIFICATION</scope>
</reference>
<name>A0A0M3HSQ8_ASCLU</name>
<organism evidence="1 2">
    <name type="scientific">Ascaris lumbricoides</name>
    <name type="common">Giant roundworm</name>
    <dbReference type="NCBI Taxonomy" id="6252"/>
    <lineage>
        <taxon>Eukaryota</taxon>
        <taxon>Metazoa</taxon>
        <taxon>Ecdysozoa</taxon>
        <taxon>Nematoda</taxon>
        <taxon>Chromadorea</taxon>
        <taxon>Rhabditida</taxon>
        <taxon>Spirurina</taxon>
        <taxon>Ascaridomorpha</taxon>
        <taxon>Ascaridoidea</taxon>
        <taxon>Ascarididae</taxon>
        <taxon>Ascaris</taxon>
    </lineage>
</organism>
<dbReference type="WBParaSite" id="ALUE_0000554501-mRNA-1">
    <property type="protein sequence ID" value="ALUE_0000554501-mRNA-1"/>
    <property type="gene ID" value="ALUE_0000554501"/>
</dbReference>
<evidence type="ECO:0000313" key="2">
    <source>
        <dbReference type="WBParaSite" id="ALUE_0000554501-mRNA-1"/>
    </source>
</evidence>
<evidence type="ECO:0000313" key="1">
    <source>
        <dbReference type="Proteomes" id="UP000036681"/>
    </source>
</evidence>
<sequence length="211" mass="23937">MSSLSKEDQKNVEQLVDKYKKDGRFDEDNFVRLSKEAERLVDDILANRPAYFSKNQIREKLLAELSSRFRKQCEAIVFQHIGTDESIVTLLGDIRPRVESFLGIFGEEALDDAQQMEENHQVCDMEIESESEQGLVEGGQQLQTLSEIRLPPSVRSPQFDCVRTSPTSSLAVVPTCIPNVPRRSGQNHLNVRHMVIAIISVTFDRGHIPEL</sequence>
<protein>
    <submittedName>
        <fullName evidence="2">L27 domain-containing protein</fullName>
    </submittedName>
</protein>
<proteinExistence type="predicted"/>
<accession>A0A0M3HSQ8</accession>
<keyword evidence="1" id="KW-1185">Reference proteome</keyword>
<dbReference type="AlphaFoldDB" id="A0A0M3HSQ8"/>
<dbReference type="Proteomes" id="UP000036681">
    <property type="component" value="Unplaced"/>
</dbReference>